<keyword evidence="2" id="KW-1185">Reference proteome</keyword>
<evidence type="ECO:0000313" key="2">
    <source>
        <dbReference type="Proteomes" id="UP000193067"/>
    </source>
</evidence>
<evidence type="ECO:0000313" key="1">
    <source>
        <dbReference type="EMBL" id="OSC96397.1"/>
    </source>
</evidence>
<reference evidence="1 2" key="1">
    <citation type="journal article" date="2015" name="Biotechnol. Biofuels">
        <title>Enhanced degradation of softwood versus hardwood by the white-rot fungus Pycnoporus coccineus.</title>
        <authorList>
            <person name="Couturier M."/>
            <person name="Navarro D."/>
            <person name="Chevret D."/>
            <person name="Henrissat B."/>
            <person name="Piumi F."/>
            <person name="Ruiz-Duenas F.J."/>
            <person name="Martinez A.T."/>
            <person name="Grigoriev I.V."/>
            <person name="Riley R."/>
            <person name="Lipzen A."/>
            <person name="Berrin J.G."/>
            <person name="Master E.R."/>
            <person name="Rosso M.N."/>
        </authorList>
    </citation>
    <scope>NUCLEOTIDE SEQUENCE [LARGE SCALE GENOMIC DNA]</scope>
    <source>
        <strain evidence="1 2">BRFM310</strain>
    </source>
</reference>
<gene>
    <name evidence="1" type="ORF">PYCCODRAFT_1309324</name>
</gene>
<sequence>MEDPLEPIVVHPAPATIVRNLWIGPTSSVKQNDLVYNPSSWPITLIHQILARCKSLRSFALINLYQNDWFRLASVLPPTLESLTLGPVHGKVDWRYLPCTRSLRDFTSMDTYMMDLELQQIVLSPSIRTVRRFYSRSDHVALAFDQLQCVEKATGLETFEVVCCAETAEKAKAILEDTAKWYKPDPEHIVLVPKSHIRNSQYDPISVLFEDWSSWTKASQ</sequence>
<dbReference type="OrthoDB" id="2998779at2759"/>
<proteinExistence type="predicted"/>
<protein>
    <recommendedName>
        <fullName evidence="3">F-box domain-containing protein</fullName>
    </recommendedName>
</protein>
<dbReference type="EMBL" id="KZ084184">
    <property type="protein sequence ID" value="OSC96397.1"/>
    <property type="molecule type" value="Genomic_DNA"/>
</dbReference>
<dbReference type="Proteomes" id="UP000193067">
    <property type="component" value="Unassembled WGS sequence"/>
</dbReference>
<dbReference type="AlphaFoldDB" id="A0A1Y2I5I2"/>
<organism evidence="1 2">
    <name type="scientific">Trametes coccinea (strain BRFM310)</name>
    <name type="common">Pycnoporus coccineus</name>
    <dbReference type="NCBI Taxonomy" id="1353009"/>
    <lineage>
        <taxon>Eukaryota</taxon>
        <taxon>Fungi</taxon>
        <taxon>Dikarya</taxon>
        <taxon>Basidiomycota</taxon>
        <taxon>Agaricomycotina</taxon>
        <taxon>Agaricomycetes</taxon>
        <taxon>Polyporales</taxon>
        <taxon>Polyporaceae</taxon>
        <taxon>Trametes</taxon>
    </lineage>
</organism>
<name>A0A1Y2I5I2_TRAC3</name>
<evidence type="ECO:0008006" key="3">
    <source>
        <dbReference type="Google" id="ProtNLM"/>
    </source>
</evidence>
<accession>A0A1Y2I5I2</accession>